<proteinExistence type="predicted"/>
<dbReference type="EMBL" id="MU251365">
    <property type="protein sequence ID" value="KAG9238804.1"/>
    <property type="molecule type" value="Genomic_DNA"/>
</dbReference>
<accession>A0A9P7YRU5</accession>
<reference evidence="1" key="1">
    <citation type="journal article" date="2021" name="IMA Fungus">
        <title>Genomic characterization of three marine fungi, including Emericellopsis atlantica sp. nov. with signatures of a generalist lifestyle and marine biomass degradation.</title>
        <authorList>
            <person name="Hagestad O.C."/>
            <person name="Hou L."/>
            <person name="Andersen J.H."/>
            <person name="Hansen E.H."/>
            <person name="Altermark B."/>
            <person name="Li C."/>
            <person name="Kuhnert E."/>
            <person name="Cox R.J."/>
            <person name="Crous P.W."/>
            <person name="Spatafora J.W."/>
            <person name="Lail K."/>
            <person name="Amirebrahimi M."/>
            <person name="Lipzen A."/>
            <person name="Pangilinan J."/>
            <person name="Andreopoulos W."/>
            <person name="Hayes R.D."/>
            <person name="Ng V."/>
            <person name="Grigoriev I.V."/>
            <person name="Jackson S.A."/>
            <person name="Sutton T.D.S."/>
            <person name="Dobson A.D.W."/>
            <person name="Rama T."/>
        </authorList>
    </citation>
    <scope>NUCLEOTIDE SEQUENCE</scope>
    <source>
        <strain evidence="1">TRa018bII</strain>
    </source>
</reference>
<comment type="caution">
    <text evidence="1">The sequence shown here is derived from an EMBL/GenBank/DDBJ whole genome shotgun (WGS) entry which is preliminary data.</text>
</comment>
<evidence type="ECO:0000313" key="1">
    <source>
        <dbReference type="EMBL" id="KAG9238804.1"/>
    </source>
</evidence>
<evidence type="ECO:0000313" key="2">
    <source>
        <dbReference type="Proteomes" id="UP000824998"/>
    </source>
</evidence>
<dbReference type="Proteomes" id="UP000824998">
    <property type="component" value="Unassembled WGS sequence"/>
</dbReference>
<dbReference type="AlphaFoldDB" id="A0A9P7YRU5"/>
<sequence>MDDLYRLGTCLHVQDRTGQDRKVRIRGMYSTAQYDSLAPSPRAESVDGVPYTSSTVRLGLRFQSRTHPLAPKKAGVDGAEEPIHHSRFTPRVAASGRSLAFPVYEHAMPCHTIRFDSARSCSGGGHVLDDQPASSLFVQFLREGGVLDRGGLHNPTGVKSITAEGGFRPLQSRRAIIWYVQSRHSLLTRWVASSPRSAAP</sequence>
<organism evidence="1 2">
    <name type="scientific">Amylocarpus encephaloides</name>
    <dbReference type="NCBI Taxonomy" id="45428"/>
    <lineage>
        <taxon>Eukaryota</taxon>
        <taxon>Fungi</taxon>
        <taxon>Dikarya</taxon>
        <taxon>Ascomycota</taxon>
        <taxon>Pezizomycotina</taxon>
        <taxon>Leotiomycetes</taxon>
        <taxon>Helotiales</taxon>
        <taxon>Helotiales incertae sedis</taxon>
        <taxon>Amylocarpus</taxon>
    </lineage>
</organism>
<name>A0A9P7YRU5_9HELO</name>
<gene>
    <name evidence="1" type="ORF">BJ875DRAFT_4067</name>
</gene>
<keyword evidence="2" id="KW-1185">Reference proteome</keyword>
<protein>
    <submittedName>
        <fullName evidence="1">Uncharacterized protein</fullName>
    </submittedName>
</protein>